<gene>
    <name evidence="4" type="ORF">KDA_67570</name>
</gene>
<dbReference type="Pfam" id="PF03070">
    <property type="entry name" value="TENA_THI-4"/>
    <property type="match status" value="1"/>
</dbReference>
<evidence type="ECO:0000256" key="1">
    <source>
        <dbReference type="ARBA" id="ARBA00004948"/>
    </source>
</evidence>
<dbReference type="EMBL" id="BIFT01000002">
    <property type="protein sequence ID" value="GCE31273.1"/>
    <property type="molecule type" value="Genomic_DNA"/>
</dbReference>
<feature type="domain" description="Thiaminase-2/PQQC" evidence="3">
    <location>
        <begin position="15"/>
        <end position="151"/>
    </location>
</feature>
<dbReference type="SUPFAM" id="SSF48613">
    <property type="entry name" value="Heme oxygenase-like"/>
    <property type="match status" value="1"/>
</dbReference>
<dbReference type="PANTHER" id="PTHR40279">
    <property type="entry name" value="PQQC-LIKE PROTEIN"/>
    <property type="match status" value="1"/>
</dbReference>
<proteinExistence type="predicted"/>
<dbReference type="RefSeq" id="WP_126631257.1">
    <property type="nucleotide sequence ID" value="NZ_BIFT01000002.1"/>
</dbReference>
<comment type="caution">
    <text evidence="4">The sequence shown here is derived from an EMBL/GenBank/DDBJ whole genome shotgun (WGS) entry which is preliminary data.</text>
</comment>
<dbReference type="InterPro" id="IPR004305">
    <property type="entry name" value="Thiaminase-2/PQQC"/>
</dbReference>
<evidence type="ECO:0000259" key="3">
    <source>
        <dbReference type="Pfam" id="PF03070"/>
    </source>
</evidence>
<evidence type="ECO:0000256" key="2">
    <source>
        <dbReference type="ARBA" id="ARBA00023002"/>
    </source>
</evidence>
<reference evidence="5" key="1">
    <citation type="submission" date="2018-12" db="EMBL/GenBank/DDBJ databases">
        <title>Tengunoibacter tsumagoiensis gen. nov., sp. nov., Dictyobacter kobayashii sp. nov., D. alpinus sp. nov., and D. joshuensis sp. nov. and description of Dictyobacteraceae fam. nov. within the order Ktedonobacterales isolated from Tengu-no-mugimeshi.</title>
        <authorList>
            <person name="Wang C.M."/>
            <person name="Zheng Y."/>
            <person name="Sakai Y."/>
            <person name="Toyoda A."/>
            <person name="Minakuchi Y."/>
            <person name="Abe K."/>
            <person name="Yokota A."/>
            <person name="Yabe S."/>
        </authorList>
    </citation>
    <scope>NUCLEOTIDE SEQUENCE [LARGE SCALE GENOMIC DNA]</scope>
    <source>
        <strain evidence="5">Uno16</strain>
    </source>
</reference>
<keyword evidence="2" id="KW-0560">Oxidoreductase</keyword>
<dbReference type="AlphaFoldDB" id="A0A402BIS2"/>
<dbReference type="GO" id="GO:0016491">
    <property type="term" value="F:oxidoreductase activity"/>
    <property type="evidence" value="ECO:0007669"/>
    <property type="project" value="UniProtKB-KW"/>
</dbReference>
<evidence type="ECO:0000313" key="4">
    <source>
        <dbReference type="EMBL" id="GCE31273.1"/>
    </source>
</evidence>
<dbReference type="InterPro" id="IPR016084">
    <property type="entry name" value="Haem_Oase-like_multi-hlx"/>
</dbReference>
<comment type="pathway">
    <text evidence="1">Cofactor biosynthesis; thiamine diphosphate biosynthesis.</text>
</comment>
<dbReference type="InterPro" id="IPR039068">
    <property type="entry name" value="PqqC-like"/>
</dbReference>
<name>A0A402BIS2_9CHLR</name>
<dbReference type="Proteomes" id="UP000287171">
    <property type="component" value="Unassembled WGS sequence"/>
</dbReference>
<keyword evidence="5" id="KW-1185">Reference proteome</keyword>
<dbReference type="Gene3D" id="1.20.910.10">
    <property type="entry name" value="Heme oxygenase-like"/>
    <property type="match status" value="1"/>
</dbReference>
<dbReference type="OrthoDB" id="152409at2"/>
<protein>
    <recommendedName>
        <fullName evidence="3">Thiaminase-2/PQQC domain-containing protein</fullName>
    </recommendedName>
</protein>
<organism evidence="4 5">
    <name type="scientific">Dictyobacter alpinus</name>
    <dbReference type="NCBI Taxonomy" id="2014873"/>
    <lineage>
        <taxon>Bacteria</taxon>
        <taxon>Bacillati</taxon>
        <taxon>Chloroflexota</taxon>
        <taxon>Ktedonobacteria</taxon>
        <taxon>Ktedonobacterales</taxon>
        <taxon>Dictyobacteraceae</taxon>
        <taxon>Dictyobacter</taxon>
    </lineage>
</organism>
<sequence>MGFSDTLLTEDLATLRQKLLYHPLWTEIEQGTLPVERLRLFALQDALVVMQMYRLDALAIAGEKDIDAQVLLIQKLLPKVGGHEILIRFGEAVGLQRSDFEQIEPLAGCMALTNYFYWMLAYGSPGERLAAVSASEDIFIQICLRIAPALIKHYNLTEAQIEFFWGHKALEEKVAPIDQQLLQRSSDPTERRNITRAIRLSHEYELMFYDTILSAPLA</sequence>
<accession>A0A402BIS2</accession>
<dbReference type="PANTHER" id="PTHR40279:SF3">
    <property type="entry name" value="4-AMINOBENZOATE SYNTHASE"/>
    <property type="match status" value="1"/>
</dbReference>
<evidence type="ECO:0000313" key="5">
    <source>
        <dbReference type="Proteomes" id="UP000287171"/>
    </source>
</evidence>